<dbReference type="Proteomes" id="UP000197138">
    <property type="component" value="Unassembled WGS sequence"/>
</dbReference>
<evidence type="ECO:0000313" key="1">
    <source>
        <dbReference type="EMBL" id="OWM89028.1"/>
    </source>
</evidence>
<gene>
    <name evidence="1" type="ORF">CDL15_Pgr023438</name>
</gene>
<dbReference type="AlphaFoldDB" id="A0A218XW66"/>
<accession>A0A218XW66</accession>
<protein>
    <submittedName>
        <fullName evidence="1">Uncharacterized protein</fullName>
    </submittedName>
</protein>
<reference evidence="2" key="1">
    <citation type="journal article" date="2017" name="Plant J.">
        <title>The pomegranate (Punica granatum L.) genome and the genomics of punicalagin biosynthesis.</title>
        <authorList>
            <person name="Qin G."/>
            <person name="Xu C."/>
            <person name="Ming R."/>
            <person name="Tang H."/>
            <person name="Guyot R."/>
            <person name="Kramer E.M."/>
            <person name="Hu Y."/>
            <person name="Yi X."/>
            <person name="Qi Y."/>
            <person name="Xu X."/>
            <person name="Gao Z."/>
            <person name="Pan H."/>
            <person name="Jian J."/>
            <person name="Tian Y."/>
            <person name="Yue Z."/>
            <person name="Xu Y."/>
        </authorList>
    </citation>
    <scope>NUCLEOTIDE SEQUENCE [LARGE SCALE GENOMIC DNA]</scope>
    <source>
        <strain evidence="2">cv. Dabenzi</strain>
    </source>
</reference>
<sequence>MPRFRGQPGEGTNRGSLCFASAKPIGTEDGNLIWGRQLWPALLLESSAMNLEILWQVRSVVWNPTQPAPASCPRLTHTVNGRRMEDWFCECRQRALLLT</sequence>
<dbReference type="EMBL" id="MTKT01000725">
    <property type="protein sequence ID" value="OWM89028.1"/>
    <property type="molecule type" value="Genomic_DNA"/>
</dbReference>
<proteinExistence type="predicted"/>
<evidence type="ECO:0000313" key="2">
    <source>
        <dbReference type="Proteomes" id="UP000197138"/>
    </source>
</evidence>
<organism evidence="1 2">
    <name type="scientific">Punica granatum</name>
    <name type="common">Pomegranate</name>
    <dbReference type="NCBI Taxonomy" id="22663"/>
    <lineage>
        <taxon>Eukaryota</taxon>
        <taxon>Viridiplantae</taxon>
        <taxon>Streptophyta</taxon>
        <taxon>Embryophyta</taxon>
        <taxon>Tracheophyta</taxon>
        <taxon>Spermatophyta</taxon>
        <taxon>Magnoliopsida</taxon>
        <taxon>eudicotyledons</taxon>
        <taxon>Gunneridae</taxon>
        <taxon>Pentapetalae</taxon>
        <taxon>rosids</taxon>
        <taxon>malvids</taxon>
        <taxon>Myrtales</taxon>
        <taxon>Lythraceae</taxon>
        <taxon>Punica</taxon>
    </lineage>
</organism>
<comment type="caution">
    <text evidence="1">The sequence shown here is derived from an EMBL/GenBank/DDBJ whole genome shotgun (WGS) entry which is preliminary data.</text>
</comment>
<name>A0A218XW66_PUNGR</name>